<feature type="transmembrane region" description="Helical" evidence="7">
    <location>
        <begin position="872"/>
        <end position="893"/>
    </location>
</feature>
<dbReference type="EMBL" id="FXEG02000002">
    <property type="protein sequence ID" value="SOX53390.1"/>
    <property type="molecule type" value="Genomic_DNA"/>
</dbReference>
<dbReference type="NCBIfam" id="TIGR00833">
    <property type="entry name" value="actII"/>
    <property type="match status" value="1"/>
</dbReference>
<evidence type="ECO:0000256" key="3">
    <source>
        <dbReference type="ARBA" id="ARBA00022475"/>
    </source>
</evidence>
<evidence type="ECO:0000313" key="9">
    <source>
        <dbReference type="EMBL" id="SOX53390.1"/>
    </source>
</evidence>
<feature type="domain" description="Membrane transport protein MMPL" evidence="8">
    <location>
        <begin position="609"/>
        <end position="944"/>
    </location>
</feature>
<evidence type="ECO:0000256" key="6">
    <source>
        <dbReference type="ARBA" id="ARBA00023136"/>
    </source>
</evidence>
<evidence type="ECO:0000256" key="1">
    <source>
        <dbReference type="ARBA" id="ARBA00004651"/>
    </source>
</evidence>
<keyword evidence="10" id="KW-1185">Reference proteome</keyword>
<feature type="non-terminal residue" evidence="9">
    <location>
        <position position="1"/>
    </location>
</feature>
<evidence type="ECO:0000313" key="10">
    <source>
        <dbReference type="Proteomes" id="UP000236318"/>
    </source>
</evidence>
<dbReference type="FunFam" id="1.20.1640.10:FF:000020">
    <property type="entry name" value="Transmembrane transport protein MmpL10"/>
    <property type="match status" value="1"/>
</dbReference>
<sequence>VQQASRNVRPRSAARAEHPVLARTIHRLATPIILVWLGLVAVLNVAVPQLEAVSEEHSVSLVPKDAPSYRATKHIGEVFKEGNSDSSAVIVVEGEHTLDDAAHKYYDGMVRTLRADPKHVQSIQDFWGDPLTAAGAQSNDGKAALVQVNLAGNQGEALATESIEAVRDTVGRLPRPPGITVGITGGAAFAADLRHSSGASALKLTLTTVAVVFLILLLVYRSVVTVLVLLVTVGIELGAARGAVALMVDNSTMGLTPFAVSLLTSLAIAAGTDYGIFIIGRYQEARQAGADRDRAFYTMYRGTAHVITGSGLTIAGAIFCLSFARMPSFQTVGVPCAVGIVVTTAVALTLGPAVLAVGSRLGLFEPKRLVQVGRWRRIGTSTVRWPAPILAATLAVALVGLLALPGYRASYDDRAYLPAAIPANKGFLAVARHFSQAQMKPEILMIETDHDLRNPSDFLVLNQLAKAVLAVPGIWRVKAITRPTGLPLEHTTVPFQMSLRNSAQLQNMKFQQERAKDLLRQADEITKTIAITQRLYDLMQQLSSTTHDLALNTHDTVAITHDLRDDISDFEDFFRPIRSYFYWEKHCFDIPICWAIRSLFDSFDGVNQISDKLAELATDLDRVDELMPRLNAELPVMISTMQSLRTMMLTMHSTMTGIIGQIDQLGENPAAMGQAFDAARNDDTFYLPPAVFDNTDFRRAMKGFLSPDGHAARFIIEHRQDPSTAAGIASIEPIRIAAEEALKTTPNANAGIFLAGTAAILKDTSEGAKWDLLIAGTSSLCLIFVIMLVLTRAFVAAAVIVGTVALSLGASFGLSVLFWQYLMGFPLYWLVLVMSVIVLLAVGSDYNLLLVSRFREEIHAGLKTGIIRAMGGTGKVVTNAGLVFAFTMASMVVSDLRAIGQIGTTIGVGLLFDTLLVRALMTPSIAALLGRWFWWPMTVRPRPASALLRPFGTRSSVRCLMHSE</sequence>
<evidence type="ECO:0000259" key="8">
    <source>
        <dbReference type="Pfam" id="PF03176"/>
    </source>
</evidence>
<organism evidence="9 10">
    <name type="scientific">Mycobacterium ahvazicum</name>
    <dbReference type="NCBI Taxonomy" id="1964395"/>
    <lineage>
        <taxon>Bacteria</taxon>
        <taxon>Bacillati</taxon>
        <taxon>Actinomycetota</taxon>
        <taxon>Actinomycetes</taxon>
        <taxon>Mycobacteriales</taxon>
        <taxon>Mycobacteriaceae</taxon>
        <taxon>Mycobacterium</taxon>
        <taxon>Mycobacterium simiae complex</taxon>
    </lineage>
</organism>
<feature type="transmembrane region" description="Helical" evidence="7">
    <location>
        <begin position="28"/>
        <end position="47"/>
    </location>
</feature>
<feature type="transmembrane region" description="Helical" evidence="7">
    <location>
        <begin position="827"/>
        <end position="851"/>
    </location>
</feature>
<dbReference type="Gene3D" id="1.20.1640.10">
    <property type="entry name" value="Multidrug efflux transporter AcrB transmembrane domain"/>
    <property type="match status" value="2"/>
</dbReference>
<dbReference type="Proteomes" id="UP000236318">
    <property type="component" value="Unassembled WGS sequence"/>
</dbReference>
<evidence type="ECO:0000256" key="4">
    <source>
        <dbReference type="ARBA" id="ARBA00022692"/>
    </source>
</evidence>
<feature type="transmembrane region" description="Helical" evidence="7">
    <location>
        <begin position="337"/>
        <end position="364"/>
    </location>
</feature>
<feature type="transmembrane region" description="Helical" evidence="7">
    <location>
        <begin position="204"/>
        <end position="235"/>
    </location>
</feature>
<dbReference type="InterPro" id="IPR004869">
    <property type="entry name" value="MMPL_dom"/>
</dbReference>
<feature type="transmembrane region" description="Helical" evidence="7">
    <location>
        <begin position="303"/>
        <end position="325"/>
    </location>
</feature>
<feature type="transmembrane region" description="Helical" evidence="7">
    <location>
        <begin position="385"/>
        <end position="407"/>
    </location>
</feature>
<dbReference type="AlphaFoldDB" id="A0A2K4Y9C0"/>
<dbReference type="PANTHER" id="PTHR33406:SF6">
    <property type="entry name" value="MEMBRANE PROTEIN YDGH-RELATED"/>
    <property type="match status" value="1"/>
</dbReference>
<feature type="transmembrane region" description="Helical" evidence="7">
    <location>
        <begin position="797"/>
        <end position="821"/>
    </location>
</feature>
<reference evidence="9" key="1">
    <citation type="submission" date="2018-01" db="EMBL/GenBank/DDBJ databases">
        <authorList>
            <consortium name="Urmite Genomes"/>
        </authorList>
    </citation>
    <scope>NUCLEOTIDE SEQUENCE [LARGE SCALE GENOMIC DNA]</scope>
    <source>
        <strain evidence="9">AFP003</strain>
    </source>
</reference>
<feature type="transmembrane region" description="Helical" evidence="7">
    <location>
        <begin position="255"/>
        <end position="282"/>
    </location>
</feature>
<protein>
    <submittedName>
        <fullName evidence="9">MMPL family transporter</fullName>
    </submittedName>
</protein>
<dbReference type="InterPro" id="IPR050545">
    <property type="entry name" value="Mycobact_MmpL"/>
</dbReference>
<keyword evidence="6 7" id="KW-0472">Membrane</keyword>
<comment type="similarity">
    <text evidence="2">Belongs to the resistance-nodulation-cell division (RND) (TC 2.A.6) family. MmpL subfamily.</text>
</comment>
<dbReference type="Pfam" id="PF03176">
    <property type="entry name" value="MMPL"/>
    <property type="match status" value="2"/>
</dbReference>
<feature type="transmembrane region" description="Helical" evidence="7">
    <location>
        <begin position="770"/>
        <end position="790"/>
    </location>
</feature>
<keyword evidence="3" id="KW-1003">Cell membrane</keyword>
<dbReference type="InterPro" id="IPR004707">
    <property type="entry name" value="MmpL_fam"/>
</dbReference>
<gene>
    <name evidence="9" type="ORF">MAAFP003_2064</name>
</gene>
<dbReference type="PANTHER" id="PTHR33406">
    <property type="entry name" value="MEMBRANE PROTEIN MJ1562-RELATED"/>
    <property type="match status" value="1"/>
</dbReference>
<comment type="caution">
    <text evidence="9">The sequence shown here is derived from an EMBL/GenBank/DDBJ whole genome shotgun (WGS) entry which is preliminary data.</text>
</comment>
<proteinExistence type="inferred from homology"/>
<keyword evidence="4 7" id="KW-0812">Transmembrane</keyword>
<feature type="domain" description="Membrane transport protein MMPL" evidence="8">
    <location>
        <begin position="61"/>
        <end position="389"/>
    </location>
</feature>
<feature type="transmembrane region" description="Helical" evidence="7">
    <location>
        <begin position="899"/>
        <end position="921"/>
    </location>
</feature>
<evidence type="ECO:0000256" key="2">
    <source>
        <dbReference type="ARBA" id="ARBA00010157"/>
    </source>
</evidence>
<name>A0A2K4Y9C0_9MYCO</name>
<evidence type="ECO:0000256" key="5">
    <source>
        <dbReference type="ARBA" id="ARBA00022989"/>
    </source>
</evidence>
<comment type="subcellular location">
    <subcellularLocation>
        <location evidence="1">Cell membrane</location>
        <topology evidence="1">Multi-pass membrane protein</topology>
    </subcellularLocation>
</comment>
<accession>A0A2K4Y9C0</accession>
<keyword evidence="5 7" id="KW-1133">Transmembrane helix</keyword>
<evidence type="ECO:0000256" key="7">
    <source>
        <dbReference type="SAM" id="Phobius"/>
    </source>
</evidence>
<dbReference type="GO" id="GO:0005886">
    <property type="term" value="C:plasma membrane"/>
    <property type="evidence" value="ECO:0007669"/>
    <property type="project" value="UniProtKB-SubCell"/>
</dbReference>
<dbReference type="SUPFAM" id="SSF82866">
    <property type="entry name" value="Multidrug efflux transporter AcrB transmembrane domain"/>
    <property type="match status" value="2"/>
</dbReference>
<dbReference type="FunFam" id="1.20.1640.10:FF:000018">
    <property type="entry name" value="Transmembrane transport protein MmpL10"/>
    <property type="match status" value="1"/>
</dbReference>